<dbReference type="EMBL" id="CP001322">
    <property type="protein sequence ID" value="ACL03642.1"/>
    <property type="molecule type" value="Genomic_DNA"/>
</dbReference>
<dbReference type="SUPFAM" id="SSF53335">
    <property type="entry name" value="S-adenosyl-L-methionine-dependent methyltransferases"/>
    <property type="match status" value="1"/>
</dbReference>
<feature type="domain" description="Methyltransferase" evidence="1">
    <location>
        <begin position="46"/>
        <end position="143"/>
    </location>
</feature>
<keyword evidence="3" id="KW-1185">Reference proteome</keyword>
<dbReference type="eggNOG" id="COG2226">
    <property type="taxonomic scope" value="Bacteria"/>
</dbReference>
<dbReference type="GO" id="GO:0008168">
    <property type="term" value="F:methyltransferase activity"/>
    <property type="evidence" value="ECO:0007669"/>
    <property type="project" value="UniProtKB-KW"/>
</dbReference>
<evidence type="ECO:0000313" key="2">
    <source>
        <dbReference type="EMBL" id="ACL03642.1"/>
    </source>
</evidence>
<dbReference type="Gene3D" id="3.40.50.150">
    <property type="entry name" value="Vaccinia Virus protein VP39"/>
    <property type="match status" value="1"/>
</dbReference>
<sequence length="231" mass="26910">MTIDKDFNQSAKYYDEWVEKALPCFHEIFSAAMEIIPFPEGANIKVLDLGAGTGLFSRFVLEKYPNAQFVLLDVADKMLKVAEERFHGSINQFQFVIDDYRNLTAKNLGRFDLVISSLSIHHLEHPEKAQLFKDAFEVLNDQGMFINIDQIKGETGFLQKLYWDNWLEKVRKNGASEEQIKASIQRREDYDKDALVFDQINWLKEAGFMNVDCIYRSFFMGLFFGVKQFNK</sequence>
<dbReference type="CDD" id="cd02440">
    <property type="entry name" value="AdoMet_MTases"/>
    <property type="match status" value="1"/>
</dbReference>
<dbReference type="InterPro" id="IPR029063">
    <property type="entry name" value="SAM-dependent_MTases_sf"/>
</dbReference>
<keyword evidence="2" id="KW-0808">Transferase</keyword>
<dbReference type="HOGENOM" id="CLU_081790_1_0_7"/>
<dbReference type="PANTHER" id="PTHR43591">
    <property type="entry name" value="METHYLTRANSFERASE"/>
    <property type="match status" value="1"/>
</dbReference>
<dbReference type="Proteomes" id="UP000000739">
    <property type="component" value="Chromosome"/>
</dbReference>
<dbReference type="Pfam" id="PF13649">
    <property type="entry name" value="Methyltransf_25"/>
    <property type="match status" value="1"/>
</dbReference>
<dbReference type="InterPro" id="IPR041698">
    <property type="entry name" value="Methyltransf_25"/>
</dbReference>
<organism evidence="2 3">
    <name type="scientific">Desulfatibacillum aliphaticivorans</name>
    <dbReference type="NCBI Taxonomy" id="218208"/>
    <lineage>
        <taxon>Bacteria</taxon>
        <taxon>Pseudomonadati</taxon>
        <taxon>Thermodesulfobacteriota</taxon>
        <taxon>Desulfobacteria</taxon>
        <taxon>Desulfobacterales</taxon>
        <taxon>Desulfatibacillaceae</taxon>
        <taxon>Desulfatibacillum</taxon>
    </lineage>
</organism>
<proteinExistence type="predicted"/>
<keyword evidence="2" id="KW-0489">Methyltransferase</keyword>
<name>B8FEW5_DESAL</name>
<accession>B8FEW5</accession>
<dbReference type="KEGG" id="dal:Dalk_1945"/>
<evidence type="ECO:0000313" key="3">
    <source>
        <dbReference type="Proteomes" id="UP000000739"/>
    </source>
</evidence>
<dbReference type="RefSeq" id="WP_012611072.1">
    <property type="nucleotide sequence ID" value="NC_011768.1"/>
</dbReference>
<evidence type="ECO:0000259" key="1">
    <source>
        <dbReference type="Pfam" id="PF13649"/>
    </source>
</evidence>
<dbReference type="AlphaFoldDB" id="B8FEW5"/>
<reference evidence="2 3" key="1">
    <citation type="journal article" date="2012" name="Environ. Microbiol.">
        <title>The genome sequence of Desulfatibacillum alkenivorans AK-01: a blueprint for anaerobic alkane oxidation.</title>
        <authorList>
            <person name="Callaghan A.V."/>
            <person name="Morris B.E."/>
            <person name="Pereira I.A."/>
            <person name="McInerney M.J."/>
            <person name="Austin R.N."/>
            <person name="Groves J.T."/>
            <person name="Kukor J.J."/>
            <person name="Suflita J.M."/>
            <person name="Young L.Y."/>
            <person name="Zylstra G.J."/>
            <person name="Wawrik B."/>
        </authorList>
    </citation>
    <scope>NUCLEOTIDE SEQUENCE [LARGE SCALE GENOMIC DNA]</scope>
    <source>
        <strain evidence="2 3">AK-01</strain>
    </source>
</reference>
<gene>
    <name evidence="2" type="ordered locus">Dalk_1945</name>
</gene>
<protein>
    <submittedName>
        <fullName evidence="2">Methyltransferase type 12</fullName>
    </submittedName>
</protein>
<dbReference type="GO" id="GO:0032259">
    <property type="term" value="P:methylation"/>
    <property type="evidence" value="ECO:0007669"/>
    <property type="project" value="UniProtKB-KW"/>
</dbReference>